<dbReference type="EMBL" id="UGXC01000003">
    <property type="protein sequence ID" value="SUG51492.1"/>
    <property type="molecule type" value="Genomic_DNA"/>
</dbReference>
<dbReference type="InterPro" id="IPR002514">
    <property type="entry name" value="Transposase_8"/>
</dbReference>
<evidence type="ECO:0000313" key="3">
    <source>
        <dbReference type="EMBL" id="SUG35669.1"/>
    </source>
</evidence>
<keyword evidence="6" id="KW-1185">Reference proteome</keyword>
<dbReference type="GO" id="GO:0004803">
    <property type="term" value="F:transposase activity"/>
    <property type="evidence" value="ECO:0007669"/>
    <property type="project" value="InterPro"/>
</dbReference>
<dbReference type="Proteomes" id="UP000254762">
    <property type="component" value="Unassembled WGS sequence"/>
</dbReference>
<dbReference type="Proteomes" id="UP000254741">
    <property type="component" value="Unassembled WGS sequence"/>
</dbReference>
<dbReference type="Pfam" id="PF01527">
    <property type="entry name" value="HTH_Tnp_1"/>
    <property type="match status" value="1"/>
</dbReference>
<sequence length="46" mass="5095">MSSKCYPGELNIEAVKQVFNRGHSVSSVATHLGITTQSLCQDKWRS</sequence>
<evidence type="ECO:0000313" key="1">
    <source>
        <dbReference type="EMBL" id="SQI28038.1"/>
    </source>
</evidence>
<evidence type="ECO:0000313" key="7">
    <source>
        <dbReference type="Proteomes" id="UP000254124"/>
    </source>
</evidence>
<evidence type="ECO:0000313" key="4">
    <source>
        <dbReference type="EMBL" id="SUG50386.1"/>
    </source>
</evidence>
<dbReference type="Proteomes" id="UP000248731">
    <property type="component" value="Chromosome 1"/>
</dbReference>
<dbReference type="EMBL" id="UGWZ01000001">
    <property type="protein sequence ID" value="SUG17596.1"/>
    <property type="molecule type" value="Genomic_DNA"/>
</dbReference>
<reference evidence="6 7" key="1">
    <citation type="submission" date="2018-06" db="EMBL/GenBank/DDBJ databases">
        <authorList>
            <consortium name="Pathogen Informatics"/>
            <person name="Doyle S."/>
        </authorList>
    </citation>
    <scope>NUCLEOTIDE SEQUENCE [LARGE SCALE GENOMIC DNA]</scope>
    <source>
        <strain evidence="2 7">NCTC7295</strain>
        <strain evidence="5 10">NCTC7303</strain>
        <strain evidence="3 9">NCTC7304</strain>
        <strain evidence="1 6">NCTC7307</strain>
        <strain evidence="4 8">NCTC8297</strain>
    </source>
</reference>
<name>A0A2X4TZ53_SALER</name>
<dbReference type="Proteomes" id="UP000255443">
    <property type="component" value="Unassembled WGS sequence"/>
</dbReference>
<evidence type="ECO:0000313" key="6">
    <source>
        <dbReference type="Proteomes" id="UP000248731"/>
    </source>
</evidence>
<dbReference type="AlphaFoldDB" id="A0A2X4TZ53"/>
<evidence type="ECO:0000313" key="10">
    <source>
        <dbReference type="Proteomes" id="UP000255443"/>
    </source>
</evidence>
<gene>
    <name evidence="2" type="ORF">NCTC7295_05371</name>
    <name evidence="5" type="ORF">NCTC7303_03841</name>
    <name evidence="3" type="ORF">NCTC7304_05255</name>
    <name evidence="1" type="ORF">NCTC7307_05471</name>
    <name evidence="4" type="ORF">NCTC8297_05773</name>
</gene>
<evidence type="ECO:0000313" key="5">
    <source>
        <dbReference type="EMBL" id="SUG51492.1"/>
    </source>
</evidence>
<proteinExistence type="predicted"/>
<evidence type="ECO:0000313" key="9">
    <source>
        <dbReference type="Proteomes" id="UP000254762"/>
    </source>
</evidence>
<evidence type="ECO:0000313" key="8">
    <source>
        <dbReference type="Proteomes" id="UP000254741"/>
    </source>
</evidence>
<dbReference type="EMBL" id="UGXG01000002">
    <property type="protein sequence ID" value="SUG50386.1"/>
    <property type="molecule type" value="Genomic_DNA"/>
</dbReference>
<dbReference type="EMBL" id="UGXD01000002">
    <property type="protein sequence ID" value="SUG35669.1"/>
    <property type="molecule type" value="Genomic_DNA"/>
</dbReference>
<dbReference type="GO" id="GO:0006313">
    <property type="term" value="P:DNA transposition"/>
    <property type="evidence" value="ECO:0007669"/>
    <property type="project" value="InterPro"/>
</dbReference>
<protein>
    <submittedName>
        <fullName evidence="1">Transposase</fullName>
    </submittedName>
</protein>
<evidence type="ECO:0000313" key="2">
    <source>
        <dbReference type="EMBL" id="SUG17596.1"/>
    </source>
</evidence>
<dbReference type="GO" id="GO:0003677">
    <property type="term" value="F:DNA binding"/>
    <property type="evidence" value="ECO:0007669"/>
    <property type="project" value="InterPro"/>
</dbReference>
<organism evidence="1 6">
    <name type="scientific">Salmonella enterica subsp. arizonae</name>
    <dbReference type="NCBI Taxonomy" id="59203"/>
    <lineage>
        <taxon>Bacteria</taxon>
        <taxon>Pseudomonadati</taxon>
        <taxon>Pseudomonadota</taxon>
        <taxon>Gammaproteobacteria</taxon>
        <taxon>Enterobacterales</taxon>
        <taxon>Enterobacteriaceae</taxon>
        <taxon>Salmonella</taxon>
    </lineage>
</organism>
<dbReference type="EMBL" id="LS483466">
    <property type="protein sequence ID" value="SQI28038.1"/>
    <property type="molecule type" value="Genomic_DNA"/>
</dbReference>
<accession>A0A2X4TZ53</accession>
<dbReference type="Proteomes" id="UP000254124">
    <property type="component" value="Unassembled WGS sequence"/>
</dbReference>